<feature type="active site" evidence="2">
    <location>
        <position position="62"/>
    </location>
</feature>
<dbReference type="SUPFAM" id="SSF55120">
    <property type="entry name" value="Pseudouridine synthase"/>
    <property type="match status" value="1"/>
</dbReference>
<keyword evidence="3" id="KW-0413">Isomerase</keyword>
<dbReference type="EC" id="5.4.99.-" evidence="3"/>
<gene>
    <name evidence="5" type="ORF">HGMM_F27H04C45</name>
</gene>
<accession>H5SH51</accession>
<dbReference type="GO" id="GO:0003723">
    <property type="term" value="F:RNA binding"/>
    <property type="evidence" value="ECO:0007669"/>
    <property type="project" value="InterPro"/>
</dbReference>
<comment type="similarity">
    <text evidence="1 3">Belongs to the pseudouridine synthase RluA family.</text>
</comment>
<feature type="domain" description="Pseudouridine synthase RsuA/RluA-like" evidence="4">
    <location>
        <begin position="12"/>
        <end position="173"/>
    </location>
</feature>
<evidence type="ECO:0000259" key="4">
    <source>
        <dbReference type="Pfam" id="PF00849"/>
    </source>
</evidence>
<sequence length="240" mass="27299">MTTPQILYEDADLLIVNKPAGVLMHGDRRHVGEPTLLAWALEHVRSSGVASDFQPAFVHRLDKETSGVAVLAKTKDAVRALNRQLKLKKIQKEYLALVVGEIDPQGSIRLHLQKQMDHKRWLALMVPVRRGGIYAQTDYKRLELFQWGSEKFSYVMAYPRTGRTHQVRAHCAAVGCPIVGDDLYGNAELNEKLRRDLGVSRMLLHARAIEFLHPTTEQRMRVEAPLPQDFQDVLYRLKGS</sequence>
<dbReference type="GO" id="GO:0009982">
    <property type="term" value="F:pseudouridine synthase activity"/>
    <property type="evidence" value="ECO:0007669"/>
    <property type="project" value="InterPro"/>
</dbReference>
<dbReference type="InterPro" id="IPR006225">
    <property type="entry name" value="PsdUridine_synth_RluC/D"/>
</dbReference>
<proteinExistence type="inferred from homology"/>
<dbReference type="InterPro" id="IPR006145">
    <property type="entry name" value="PsdUridine_synth_RsuA/RluA"/>
</dbReference>
<dbReference type="InterPro" id="IPR020103">
    <property type="entry name" value="PsdUridine_synth_cat_dom_sf"/>
</dbReference>
<dbReference type="GO" id="GO:0000455">
    <property type="term" value="P:enzyme-directed rRNA pseudouridine synthesis"/>
    <property type="evidence" value="ECO:0007669"/>
    <property type="project" value="TreeGrafter"/>
</dbReference>
<evidence type="ECO:0000256" key="1">
    <source>
        <dbReference type="ARBA" id="ARBA00010876"/>
    </source>
</evidence>
<dbReference type="EMBL" id="AP011718">
    <property type="protein sequence ID" value="BAL55487.1"/>
    <property type="molecule type" value="Genomic_DNA"/>
</dbReference>
<organism evidence="5">
    <name type="scientific">uncultured Acetothermia bacterium</name>
    <dbReference type="NCBI Taxonomy" id="236499"/>
    <lineage>
        <taxon>Bacteria</taxon>
        <taxon>Candidatus Bipolaricaulota</taxon>
        <taxon>environmental samples</taxon>
    </lineage>
</organism>
<protein>
    <recommendedName>
        <fullName evidence="3">Pseudouridine synthase</fullName>
        <ecNumber evidence="3">5.4.99.-</ecNumber>
    </recommendedName>
</protein>
<dbReference type="InterPro" id="IPR050188">
    <property type="entry name" value="RluA_PseudoU_synthase"/>
</dbReference>
<name>H5SH51_9BACT</name>
<evidence type="ECO:0000256" key="3">
    <source>
        <dbReference type="RuleBase" id="RU362028"/>
    </source>
</evidence>
<dbReference type="CDD" id="cd02869">
    <property type="entry name" value="PseudoU_synth_RluA_like"/>
    <property type="match status" value="1"/>
</dbReference>
<reference evidence="5" key="1">
    <citation type="journal article" date="2005" name="Environ. Microbiol.">
        <title>Genetic and functional properties of uncultivated thermophilic crenarchaeotes from a subsurface gold mine as revealed by analysis of genome fragments.</title>
        <authorList>
            <person name="Nunoura T."/>
            <person name="Hirayama H."/>
            <person name="Takami H."/>
            <person name="Oida H."/>
            <person name="Nishi S."/>
            <person name="Shimamura S."/>
            <person name="Suzuki Y."/>
            <person name="Inagaki F."/>
            <person name="Takai K."/>
            <person name="Nealson K.H."/>
            <person name="Horikoshi K."/>
        </authorList>
    </citation>
    <scope>NUCLEOTIDE SEQUENCE</scope>
</reference>
<evidence type="ECO:0000313" key="5">
    <source>
        <dbReference type="EMBL" id="BAL55487.1"/>
    </source>
</evidence>
<comment type="function">
    <text evidence="3">Responsible for synthesis of pseudouridine from uracil.</text>
</comment>
<dbReference type="Gene3D" id="3.30.2350.10">
    <property type="entry name" value="Pseudouridine synthase"/>
    <property type="match status" value="1"/>
</dbReference>
<dbReference type="GO" id="GO:0140098">
    <property type="term" value="F:catalytic activity, acting on RNA"/>
    <property type="evidence" value="ECO:0007669"/>
    <property type="project" value="UniProtKB-ARBA"/>
</dbReference>
<comment type="catalytic activity">
    <reaction evidence="3">
        <text>a uridine in RNA = a pseudouridine in RNA</text>
        <dbReference type="Rhea" id="RHEA:48348"/>
        <dbReference type="Rhea" id="RHEA-COMP:12068"/>
        <dbReference type="Rhea" id="RHEA-COMP:12069"/>
        <dbReference type="ChEBI" id="CHEBI:65314"/>
        <dbReference type="ChEBI" id="CHEBI:65315"/>
    </reaction>
</comment>
<reference evidence="5" key="2">
    <citation type="journal article" date="2012" name="PLoS ONE">
        <title>A Deeply Branching Thermophilic Bacterium with an Ancient Acetyl-CoA Pathway Dominates a Subsurface Ecosystem.</title>
        <authorList>
            <person name="Takami H."/>
            <person name="Noguchi H."/>
            <person name="Takaki Y."/>
            <person name="Uchiyama I."/>
            <person name="Toyoda A."/>
            <person name="Nishi S."/>
            <person name="Chee G.-J."/>
            <person name="Arai W."/>
            <person name="Nunoura T."/>
            <person name="Itoh T."/>
            <person name="Hattori M."/>
            <person name="Takai K."/>
        </authorList>
    </citation>
    <scope>NUCLEOTIDE SEQUENCE</scope>
</reference>
<dbReference type="Pfam" id="PF00849">
    <property type="entry name" value="PseudoU_synth_2"/>
    <property type="match status" value="1"/>
</dbReference>
<dbReference type="NCBIfam" id="TIGR00005">
    <property type="entry name" value="rluA_subfam"/>
    <property type="match status" value="1"/>
</dbReference>
<dbReference type="PANTHER" id="PTHR21600">
    <property type="entry name" value="MITOCHONDRIAL RNA PSEUDOURIDINE SYNTHASE"/>
    <property type="match status" value="1"/>
</dbReference>
<dbReference type="AlphaFoldDB" id="H5SH51"/>
<dbReference type="PANTHER" id="PTHR21600:SF87">
    <property type="entry name" value="RNA PSEUDOURIDYLATE SYNTHASE DOMAIN-CONTAINING PROTEIN 1"/>
    <property type="match status" value="1"/>
</dbReference>
<evidence type="ECO:0000256" key="2">
    <source>
        <dbReference type="PIRSR" id="PIRSR606225-1"/>
    </source>
</evidence>